<dbReference type="Gene3D" id="1.20.1600.10">
    <property type="entry name" value="Outer membrane efflux proteins (OEP)"/>
    <property type="match status" value="1"/>
</dbReference>
<dbReference type="PANTHER" id="PTHR30203">
    <property type="entry name" value="OUTER MEMBRANE CATION EFFLUX PROTEIN"/>
    <property type="match status" value="1"/>
</dbReference>
<dbReference type="InterPro" id="IPR010131">
    <property type="entry name" value="MdtP/NodT-like"/>
</dbReference>
<evidence type="ECO:0000256" key="3">
    <source>
        <dbReference type="SAM" id="MobiDB-lite"/>
    </source>
</evidence>
<organism evidence="4 5">
    <name type="scientific">Limobrevibacterium gyesilva</name>
    <dbReference type="NCBI Taxonomy" id="2991712"/>
    <lineage>
        <taxon>Bacteria</taxon>
        <taxon>Pseudomonadati</taxon>
        <taxon>Pseudomonadota</taxon>
        <taxon>Alphaproteobacteria</taxon>
        <taxon>Acetobacterales</taxon>
        <taxon>Acetobacteraceae</taxon>
        <taxon>Limobrevibacterium</taxon>
    </lineage>
</organism>
<dbReference type="NCBIfam" id="TIGR01845">
    <property type="entry name" value="outer_NodT"/>
    <property type="match status" value="1"/>
</dbReference>
<evidence type="ECO:0000256" key="1">
    <source>
        <dbReference type="ARBA" id="ARBA00007613"/>
    </source>
</evidence>
<dbReference type="Pfam" id="PF02321">
    <property type="entry name" value="OEP"/>
    <property type="match status" value="2"/>
</dbReference>
<comment type="similarity">
    <text evidence="1 2">Belongs to the outer membrane factor (OMF) (TC 1.B.17) family.</text>
</comment>
<keyword evidence="2" id="KW-0564">Palmitate</keyword>
<dbReference type="PANTHER" id="PTHR30203:SF25">
    <property type="entry name" value="OUTER MEMBRANE PROTEIN-RELATED"/>
    <property type="match status" value="1"/>
</dbReference>
<dbReference type="InterPro" id="IPR003423">
    <property type="entry name" value="OMP_efflux"/>
</dbReference>
<dbReference type="GO" id="GO:0015562">
    <property type="term" value="F:efflux transmembrane transporter activity"/>
    <property type="evidence" value="ECO:0007669"/>
    <property type="project" value="InterPro"/>
</dbReference>
<comment type="caution">
    <text evidence="4">The sequence shown here is derived from an EMBL/GenBank/DDBJ whole genome shotgun (WGS) entry which is preliminary data.</text>
</comment>
<dbReference type="SUPFAM" id="SSF56954">
    <property type="entry name" value="Outer membrane efflux proteins (OEP)"/>
    <property type="match status" value="1"/>
</dbReference>
<dbReference type="Proteomes" id="UP001165679">
    <property type="component" value="Unassembled WGS sequence"/>
</dbReference>
<dbReference type="GO" id="GO:0005886">
    <property type="term" value="C:plasma membrane"/>
    <property type="evidence" value="ECO:0007669"/>
    <property type="project" value="UniProtKB-SubCell"/>
</dbReference>
<keyword evidence="2" id="KW-0449">Lipoprotein</keyword>
<name>A0AA41YKB6_9PROT</name>
<gene>
    <name evidence="4" type="ORF">OL599_04110</name>
</gene>
<keyword evidence="2" id="KW-0472">Membrane</keyword>
<sequence>MPRKRALLGIAICLLVTGCTVGPDFERPAPWWSPASWGTEPSAAKLSQAVPEPVDPQWWKLLDDPLLTSLETRLAGANLDMRLATIRLAEARAQLGVVESARFPSINGNASYTRQQQSREGVLALQSSNPGPTPGTNANGQSGQGGVPNSRLTQPFDLFQYGFDASWELDFWGRVARGVESAGAQVTASAETRRDTLVTASAELARAYIQLRGTQRKLDITRQNLATARQSLRLTQERAAGGVTTDLDVANAAAEVEATAALLPALEAQQAQLVNAISFLLGEQPRALEVQLAAPRAIPAVPPRVPVGVPSELARRRPDIRQAEAQLHSATADVGVAVADFYPRFMLSGSGAIQGLQFHNLADWQAHTYAFGPSVTLPIFEGGRLTRTLEFRKAQQQEAAVTYQRTLLAALHDVDNALTAYGTEQRRRARLEAVVTQTTRALALARMRYEQGVADFLQVLIAQRNQLTAEQDLADSTAAVSTNLVQLYKALGGGWETELPEQAQAKL</sequence>
<evidence type="ECO:0000313" key="5">
    <source>
        <dbReference type="Proteomes" id="UP001165679"/>
    </source>
</evidence>
<keyword evidence="5" id="KW-1185">Reference proteome</keyword>
<dbReference type="PROSITE" id="PS51257">
    <property type="entry name" value="PROKAR_LIPOPROTEIN"/>
    <property type="match status" value="1"/>
</dbReference>
<reference evidence="4" key="1">
    <citation type="submission" date="2022-09" db="EMBL/GenBank/DDBJ databases">
        <title>Rhodovastum sp. nov. RN2-1 isolated from soil in Seongnam, South Korea.</title>
        <authorList>
            <person name="Le N.T."/>
        </authorList>
    </citation>
    <scope>NUCLEOTIDE SEQUENCE</scope>
    <source>
        <strain evidence="4">RN2-1</strain>
    </source>
</reference>
<evidence type="ECO:0000313" key="4">
    <source>
        <dbReference type="EMBL" id="MCW3473752.1"/>
    </source>
</evidence>
<keyword evidence="2" id="KW-1134">Transmembrane beta strand</keyword>
<feature type="compositionally biased region" description="Polar residues" evidence="3">
    <location>
        <begin position="108"/>
        <end position="141"/>
    </location>
</feature>
<evidence type="ECO:0000256" key="2">
    <source>
        <dbReference type="RuleBase" id="RU362097"/>
    </source>
</evidence>
<accession>A0AA41YKB6</accession>
<reference evidence="4" key="2">
    <citation type="submission" date="2022-10" db="EMBL/GenBank/DDBJ databases">
        <authorList>
            <person name="Trinh H.N."/>
        </authorList>
    </citation>
    <scope>NUCLEOTIDE SEQUENCE</scope>
    <source>
        <strain evidence="4">RN2-1</strain>
    </source>
</reference>
<proteinExistence type="inferred from homology"/>
<feature type="region of interest" description="Disordered" evidence="3">
    <location>
        <begin position="108"/>
        <end position="149"/>
    </location>
</feature>
<dbReference type="AlphaFoldDB" id="A0AA41YKB6"/>
<dbReference type="Gene3D" id="2.20.200.10">
    <property type="entry name" value="Outer membrane efflux proteins (OEP)"/>
    <property type="match status" value="1"/>
</dbReference>
<dbReference type="EMBL" id="JAPDNT010000002">
    <property type="protein sequence ID" value="MCW3473752.1"/>
    <property type="molecule type" value="Genomic_DNA"/>
</dbReference>
<dbReference type="RefSeq" id="WP_264712366.1">
    <property type="nucleotide sequence ID" value="NZ_JAPDNT010000002.1"/>
</dbReference>
<keyword evidence="2" id="KW-0812">Transmembrane</keyword>
<protein>
    <submittedName>
        <fullName evidence="4">Efflux transporter outer membrane subunit</fullName>
    </submittedName>
</protein>
<comment type="subcellular location">
    <subcellularLocation>
        <location evidence="2">Cell membrane</location>
        <topology evidence="2">Lipid-anchor</topology>
    </subcellularLocation>
</comment>